<feature type="transmembrane region" description="Helical" evidence="5">
    <location>
        <begin position="157"/>
        <end position="180"/>
    </location>
</feature>
<protein>
    <recommendedName>
        <fullName evidence="10">Nodulin-like domain-containing protein</fullName>
    </recommendedName>
</protein>
<feature type="transmembrane region" description="Helical" evidence="5">
    <location>
        <begin position="186"/>
        <end position="205"/>
    </location>
</feature>
<feature type="domain" description="NFD4 C-terminal" evidence="7">
    <location>
        <begin position="348"/>
        <end position="563"/>
    </location>
</feature>
<dbReference type="InterPro" id="IPR036259">
    <property type="entry name" value="MFS_trans_sf"/>
</dbReference>
<proteinExistence type="predicted"/>
<feature type="domain" description="Nodulin-like" evidence="6">
    <location>
        <begin position="28"/>
        <end position="273"/>
    </location>
</feature>
<gene>
    <name evidence="8" type="ORF">CITCOLO1_LOCUS20954</name>
</gene>
<evidence type="ECO:0000256" key="4">
    <source>
        <dbReference type="ARBA" id="ARBA00023136"/>
    </source>
</evidence>
<name>A0ABP0Z6X3_9ROSI</name>
<evidence type="ECO:0000259" key="6">
    <source>
        <dbReference type="Pfam" id="PF06813"/>
    </source>
</evidence>
<comment type="subcellular location">
    <subcellularLocation>
        <location evidence="1">Membrane</location>
        <topology evidence="1">Multi-pass membrane protein</topology>
    </subcellularLocation>
</comment>
<feature type="transmembrane region" description="Helical" evidence="5">
    <location>
        <begin position="540"/>
        <end position="558"/>
    </location>
</feature>
<keyword evidence="9" id="KW-1185">Reference proteome</keyword>
<evidence type="ECO:0000313" key="8">
    <source>
        <dbReference type="EMBL" id="CAK9328534.1"/>
    </source>
</evidence>
<feature type="transmembrane region" description="Helical" evidence="5">
    <location>
        <begin position="361"/>
        <end position="379"/>
    </location>
</feature>
<evidence type="ECO:0000256" key="2">
    <source>
        <dbReference type="ARBA" id="ARBA00022692"/>
    </source>
</evidence>
<dbReference type="PANTHER" id="PTHR21576">
    <property type="entry name" value="UNCHARACTERIZED NODULIN-LIKE PROTEIN"/>
    <property type="match status" value="1"/>
</dbReference>
<dbReference type="Pfam" id="PF06813">
    <property type="entry name" value="Nodulin-like"/>
    <property type="match status" value="1"/>
</dbReference>
<keyword evidence="4 5" id="KW-0472">Membrane</keyword>
<dbReference type="InterPro" id="IPR056555">
    <property type="entry name" value="NFD4_C"/>
</dbReference>
<dbReference type="PANTHER" id="PTHR21576:SF134">
    <property type="entry name" value="NODULIN-LIKE DOMAIN-CONTAINING PROTEIN"/>
    <property type="match status" value="1"/>
</dbReference>
<dbReference type="SUPFAM" id="SSF103473">
    <property type="entry name" value="MFS general substrate transporter"/>
    <property type="match status" value="2"/>
</dbReference>
<evidence type="ECO:0000256" key="3">
    <source>
        <dbReference type="ARBA" id="ARBA00022989"/>
    </source>
</evidence>
<feature type="transmembrane region" description="Helical" evidence="5">
    <location>
        <begin position="94"/>
        <end position="113"/>
    </location>
</feature>
<dbReference type="Gene3D" id="1.20.1250.20">
    <property type="entry name" value="MFS general substrate transporter like domains"/>
    <property type="match status" value="1"/>
</dbReference>
<feature type="transmembrane region" description="Helical" evidence="5">
    <location>
        <begin position="460"/>
        <end position="480"/>
    </location>
</feature>
<dbReference type="EMBL" id="OZ021743">
    <property type="protein sequence ID" value="CAK9328534.1"/>
    <property type="molecule type" value="Genomic_DNA"/>
</dbReference>
<evidence type="ECO:0000256" key="5">
    <source>
        <dbReference type="SAM" id="Phobius"/>
    </source>
</evidence>
<feature type="transmembrane region" description="Helical" evidence="5">
    <location>
        <begin position="226"/>
        <end position="245"/>
    </location>
</feature>
<keyword evidence="2 5" id="KW-0812">Transmembrane</keyword>
<feature type="transmembrane region" description="Helical" evidence="5">
    <location>
        <begin position="125"/>
        <end position="145"/>
    </location>
</feature>
<keyword evidence="3 5" id="KW-1133">Transmembrane helix</keyword>
<feature type="transmembrane region" description="Helical" evidence="5">
    <location>
        <begin position="492"/>
        <end position="511"/>
    </location>
</feature>
<evidence type="ECO:0000256" key="1">
    <source>
        <dbReference type="ARBA" id="ARBA00004141"/>
    </source>
</evidence>
<evidence type="ECO:0000313" key="9">
    <source>
        <dbReference type="Proteomes" id="UP001642487"/>
    </source>
</evidence>
<dbReference type="Pfam" id="PF23262">
    <property type="entry name" value="NFD4_C"/>
    <property type="match status" value="1"/>
</dbReference>
<sequence length="579" mass="63641">MKIKRRKPPQIPLLPIKKQKMMLNQPGQWVVLVAAIWIQAFAGTNFDFPSYSSDLKAALGMSQVELNYLAVASDLGKAFGWCSGVALLYFPLWVVMFMAASMGFLGYGLQWLLLQRIVSLPYSMVYLLCLMAGCSICWFNTVCYVSCIQNFPANRALALSLIVSFNGVSAALYTLIANAVDPNDAGLYLFLNALVPLIISIVALLPILHQPPVQPSSADAIRHDSLIFICLYITAVITGVYLITFNSKPSYKYRSQILLAGALALLLVPLCLPGILSTRRWLARIISTSLSRLIHSRFILVDHELHQELIAVGTERNGMKVIIPFDSKEKESTSRKVMEKENLVMLEEEHSAKMLLRRLDFWLYYVAYFCGGTIGLVYSNNLGQIAQSLGHSSSTSSLVTLYSSCSFFGRLISAAPDFMREKVRFARTGWLAIALVPTPIAFILLAASGSKIALQAGTGLIGLSSGFIFSASVSITSELFGPNSSGVNHNILITNIPLGSFLYGVLAAVAYDSNAESSHQTAALGDAVVCIGQNCYLQTFVWWACISIFGLASSFLLFRRTRPAYDRHYESNLSKMQPC</sequence>
<accession>A0ABP0Z6X3</accession>
<reference evidence="8 9" key="1">
    <citation type="submission" date="2024-03" db="EMBL/GenBank/DDBJ databases">
        <authorList>
            <person name="Gkanogiannis A."/>
            <person name="Becerra Lopez-Lavalle L."/>
        </authorList>
    </citation>
    <scope>NUCLEOTIDE SEQUENCE [LARGE SCALE GENOMIC DNA]</scope>
</reference>
<feature type="transmembrane region" description="Helical" evidence="5">
    <location>
        <begin position="430"/>
        <end position="448"/>
    </location>
</feature>
<evidence type="ECO:0000259" key="7">
    <source>
        <dbReference type="Pfam" id="PF23262"/>
    </source>
</evidence>
<dbReference type="Proteomes" id="UP001642487">
    <property type="component" value="Chromosome 9"/>
</dbReference>
<organism evidence="8 9">
    <name type="scientific">Citrullus colocynthis</name>
    <name type="common">colocynth</name>
    <dbReference type="NCBI Taxonomy" id="252529"/>
    <lineage>
        <taxon>Eukaryota</taxon>
        <taxon>Viridiplantae</taxon>
        <taxon>Streptophyta</taxon>
        <taxon>Embryophyta</taxon>
        <taxon>Tracheophyta</taxon>
        <taxon>Spermatophyta</taxon>
        <taxon>Magnoliopsida</taxon>
        <taxon>eudicotyledons</taxon>
        <taxon>Gunneridae</taxon>
        <taxon>Pentapetalae</taxon>
        <taxon>rosids</taxon>
        <taxon>fabids</taxon>
        <taxon>Cucurbitales</taxon>
        <taxon>Cucurbitaceae</taxon>
        <taxon>Benincaseae</taxon>
        <taxon>Citrullus</taxon>
    </lineage>
</organism>
<feature type="transmembrane region" description="Helical" evidence="5">
    <location>
        <begin position="257"/>
        <end position="276"/>
    </location>
</feature>
<evidence type="ECO:0008006" key="10">
    <source>
        <dbReference type="Google" id="ProtNLM"/>
    </source>
</evidence>
<dbReference type="InterPro" id="IPR010658">
    <property type="entry name" value="Nodulin-like"/>
</dbReference>